<keyword evidence="2" id="KW-0472">Membrane</keyword>
<feature type="compositionally biased region" description="Polar residues" evidence="1">
    <location>
        <begin position="95"/>
        <end position="104"/>
    </location>
</feature>
<evidence type="ECO:0000256" key="2">
    <source>
        <dbReference type="SAM" id="Phobius"/>
    </source>
</evidence>
<comment type="caution">
    <text evidence="3">The sequence shown here is derived from an EMBL/GenBank/DDBJ whole genome shotgun (WGS) entry which is preliminary data.</text>
</comment>
<evidence type="ECO:0000313" key="3">
    <source>
        <dbReference type="EMBL" id="GIF19086.1"/>
    </source>
</evidence>
<accession>A0A919TR65</accession>
<feature type="transmembrane region" description="Helical" evidence="2">
    <location>
        <begin position="21"/>
        <end position="47"/>
    </location>
</feature>
<keyword evidence="2" id="KW-1133">Transmembrane helix</keyword>
<dbReference type="Proteomes" id="UP000623608">
    <property type="component" value="Unassembled WGS sequence"/>
</dbReference>
<evidence type="ECO:0000256" key="1">
    <source>
        <dbReference type="SAM" id="MobiDB-lite"/>
    </source>
</evidence>
<organism evidence="3 4">
    <name type="scientific">Paractinoplanes tereljensis</name>
    <dbReference type="NCBI Taxonomy" id="571912"/>
    <lineage>
        <taxon>Bacteria</taxon>
        <taxon>Bacillati</taxon>
        <taxon>Actinomycetota</taxon>
        <taxon>Actinomycetes</taxon>
        <taxon>Micromonosporales</taxon>
        <taxon>Micromonosporaceae</taxon>
        <taxon>Paractinoplanes</taxon>
    </lineage>
</organism>
<dbReference type="AlphaFoldDB" id="A0A919TR65"/>
<sequence>MLARRRGALDKLLREGLLMPSWVLPAVVLGYTSILLLLVLASAFSYAASRRDAAYRVLRVLLPWGIVAMLVDLKLREYGGPSIYVNAPPAEGTGPTDTEPTAGQ</sequence>
<keyword evidence="4" id="KW-1185">Reference proteome</keyword>
<evidence type="ECO:0000313" key="4">
    <source>
        <dbReference type="Proteomes" id="UP000623608"/>
    </source>
</evidence>
<keyword evidence="2" id="KW-0812">Transmembrane</keyword>
<proteinExistence type="predicted"/>
<reference evidence="3" key="1">
    <citation type="submission" date="2021-01" db="EMBL/GenBank/DDBJ databases">
        <title>Whole genome shotgun sequence of Actinoplanes tereljensis NBRC 105297.</title>
        <authorList>
            <person name="Komaki H."/>
            <person name="Tamura T."/>
        </authorList>
    </citation>
    <scope>NUCLEOTIDE SEQUENCE</scope>
    <source>
        <strain evidence="3">NBRC 105297</strain>
    </source>
</reference>
<name>A0A919TR65_9ACTN</name>
<protein>
    <submittedName>
        <fullName evidence="3">Uncharacterized protein</fullName>
    </submittedName>
</protein>
<gene>
    <name evidence="3" type="ORF">Ate02nite_18160</name>
</gene>
<dbReference type="EMBL" id="BOMY01000012">
    <property type="protein sequence ID" value="GIF19086.1"/>
    <property type="molecule type" value="Genomic_DNA"/>
</dbReference>
<feature type="region of interest" description="Disordered" evidence="1">
    <location>
        <begin position="85"/>
        <end position="104"/>
    </location>
</feature>